<evidence type="ECO:0000256" key="1">
    <source>
        <dbReference type="SAM" id="MobiDB-lite"/>
    </source>
</evidence>
<dbReference type="EMBL" id="JANPWB010000001">
    <property type="protein sequence ID" value="KAJ1217762.1"/>
    <property type="molecule type" value="Genomic_DNA"/>
</dbReference>
<evidence type="ECO:0000313" key="3">
    <source>
        <dbReference type="Proteomes" id="UP001066276"/>
    </source>
</evidence>
<evidence type="ECO:0000313" key="2">
    <source>
        <dbReference type="EMBL" id="KAJ1217762.1"/>
    </source>
</evidence>
<organism evidence="2 3">
    <name type="scientific">Pleurodeles waltl</name>
    <name type="common">Iberian ribbed newt</name>
    <dbReference type="NCBI Taxonomy" id="8319"/>
    <lineage>
        <taxon>Eukaryota</taxon>
        <taxon>Metazoa</taxon>
        <taxon>Chordata</taxon>
        <taxon>Craniata</taxon>
        <taxon>Vertebrata</taxon>
        <taxon>Euteleostomi</taxon>
        <taxon>Amphibia</taxon>
        <taxon>Batrachia</taxon>
        <taxon>Caudata</taxon>
        <taxon>Salamandroidea</taxon>
        <taxon>Salamandridae</taxon>
        <taxon>Pleurodelinae</taxon>
        <taxon>Pleurodeles</taxon>
    </lineage>
</organism>
<gene>
    <name evidence="2" type="ORF">NDU88_005352</name>
</gene>
<dbReference type="AlphaFoldDB" id="A0AAV7WUG8"/>
<proteinExistence type="predicted"/>
<comment type="caution">
    <text evidence="2">The sequence shown here is derived from an EMBL/GenBank/DDBJ whole genome shotgun (WGS) entry which is preliminary data.</text>
</comment>
<feature type="region of interest" description="Disordered" evidence="1">
    <location>
        <begin position="37"/>
        <end position="89"/>
    </location>
</feature>
<sequence>MSSREPCRCCRFWDSPEGESLPILCAPGGAPVRHVPSAGVSRRVPRPDFSASGSPRVALPPNTFGRSSPRECHAPQARQTSRLASCGRDGPNATRHVLLPFVPKIGAVLLPQAARSCQLLYM</sequence>
<accession>A0AAV7WUG8</accession>
<dbReference type="Proteomes" id="UP001066276">
    <property type="component" value="Chromosome 1_1"/>
</dbReference>
<keyword evidence="3" id="KW-1185">Reference proteome</keyword>
<protein>
    <submittedName>
        <fullName evidence="2">Uncharacterized protein</fullName>
    </submittedName>
</protein>
<name>A0AAV7WUG8_PLEWA</name>
<reference evidence="2" key="1">
    <citation type="journal article" date="2022" name="bioRxiv">
        <title>Sequencing and chromosome-scale assembly of the giantPleurodeles waltlgenome.</title>
        <authorList>
            <person name="Brown T."/>
            <person name="Elewa A."/>
            <person name="Iarovenko S."/>
            <person name="Subramanian E."/>
            <person name="Araus A.J."/>
            <person name="Petzold A."/>
            <person name="Susuki M."/>
            <person name="Suzuki K.-i.T."/>
            <person name="Hayashi T."/>
            <person name="Toyoda A."/>
            <person name="Oliveira C."/>
            <person name="Osipova E."/>
            <person name="Leigh N.D."/>
            <person name="Simon A."/>
            <person name="Yun M.H."/>
        </authorList>
    </citation>
    <scope>NUCLEOTIDE SEQUENCE</scope>
    <source>
        <strain evidence="2">20211129_DDA</strain>
        <tissue evidence="2">Liver</tissue>
    </source>
</reference>